<sequence>MATFAQKSFSATSYATFRPSYPQKLYTQILNYHHGPRTTLLDLGCGHGVISRALASAGGFEKILGTDPSRVMIEEARALSNKSIANHPDGREGNIQWRQASAEDLAFVDDGSLDMVVAGQAAHWFDFSRVWGEIYRKLRKGGTVAFWGYKDNLLVDFPAATLVLDKYCYGEEERFMGGFWEQPGRERLRGLYRDEVMQPPGTLFGDVECMRYEPGLRGKGSGEGEVLMGRRMKLGELEGYWRTFSAFFEWVKAHPERKRKMGGVGGLEGDGQGREEGHVEGKGDVIDEMFEEMLEVEPELRGKEGQDWRDVEVETEWGTVILLARKL</sequence>
<dbReference type="PANTHER" id="PTHR44942">
    <property type="entry name" value="METHYLTRANSF_11 DOMAIN-CONTAINING PROTEIN"/>
    <property type="match status" value="1"/>
</dbReference>
<dbReference type="AlphaFoldDB" id="A0A9X0AGY6"/>
<reference evidence="5" key="1">
    <citation type="submission" date="2022-11" db="EMBL/GenBank/DDBJ databases">
        <title>Genome Resource of Sclerotinia nivalis Strain SnTB1, a Plant Pathogen Isolated from American Ginseng.</title>
        <authorList>
            <person name="Fan S."/>
        </authorList>
    </citation>
    <scope>NUCLEOTIDE SEQUENCE</scope>
    <source>
        <strain evidence="5">SnTB1</strain>
    </source>
</reference>
<protein>
    <recommendedName>
        <fullName evidence="4">Methyltransferase type 11 domain-containing protein</fullName>
    </recommendedName>
</protein>
<dbReference type="CDD" id="cd02440">
    <property type="entry name" value="AdoMet_MTases"/>
    <property type="match status" value="1"/>
</dbReference>
<dbReference type="Gene3D" id="3.40.50.150">
    <property type="entry name" value="Vaccinia Virus protein VP39"/>
    <property type="match status" value="1"/>
</dbReference>
<dbReference type="SUPFAM" id="SSF53335">
    <property type="entry name" value="S-adenosyl-L-methionine-dependent methyltransferases"/>
    <property type="match status" value="1"/>
</dbReference>
<name>A0A9X0AGY6_9HELO</name>
<evidence type="ECO:0000256" key="1">
    <source>
        <dbReference type="ARBA" id="ARBA00008361"/>
    </source>
</evidence>
<proteinExistence type="inferred from homology"/>
<dbReference type="Pfam" id="PF08241">
    <property type="entry name" value="Methyltransf_11"/>
    <property type="match status" value="1"/>
</dbReference>
<evidence type="ECO:0000256" key="2">
    <source>
        <dbReference type="ARBA" id="ARBA00022603"/>
    </source>
</evidence>
<dbReference type="InterPro" id="IPR013216">
    <property type="entry name" value="Methyltransf_11"/>
</dbReference>
<gene>
    <name evidence="5" type="ORF">OCU04_009771</name>
</gene>
<keyword evidence="6" id="KW-1185">Reference proteome</keyword>
<keyword evidence="2" id="KW-0489">Methyltransferase</keyword>
<dbReference type="PANTHER" id="PTHR44942:SF4">
    <property type="entry name" value="METHYLTRANSFERASE TYPE 11 DOMAIN-CONTAINING PROTEIN"/>
    <property type="match status" value="1"/>
</dbReference>
<evidence type="ECO:0000259" key="4">
    <source>
        <dbReference type="Pfam" id="PF08241"/>
    </source>
</evidence>
<dbReference type="InterPro" id="IPR029063">
    <property type="entry name" value="SAM-dependent_MTases_sf"/>
</dbReference>
<dbReference type="OrthoDB" id="10027013at2759"/>
<accession>A0A9X0AGY6</accession>
<dbReference type="GO" id="GO:0032259">
    <property type="term" value="P:methylation"/>
    <property type="evidence" value="ECO:0007669"/>
    <property type="project" value="UniProtKB-KW"/>
</dbReference>
<feature type="domain" description="Methyltransferase type 11" evidence="4">
    <location>
        <begin position="41"/>
        <end position="146"/>
    </location>
</feature>
<dbReference type="Proteomes" id="UP001152300">
    <property type="component" value="Unassembled WGS sequence"/>
</dbReference>
<evidence type="ECO:0000313" key="5">
    <source>
        <dbReference type="EMBL" id="KAJ8061988.1"/>
    </source>
</evidence>
<dbReference type="InterPro" id="IPR051052">
    <property type="entry name" value="Diverse_substrate_MTase"/>
</dbReference>
<dbReference type="EMBL" id="JAPEIS010000011">
    <property type="protein sequence ID" value="KAJ8061988.1"/>
    <property type="molecule type" value="Genomic_DNA"/>
</dbReference>
<keyword evidence="3" id="KW-0808">Transferase</keyword>
<dbReference type="GO" id="GO:0008757">
    <property type="term" value="F:S-adenosylmethionine-dependent methyltransferase activity"/>
    <property type="evidence" value="ECO:0007669"/>
    <property type="project" value="InterPro"/>
</dbReference>
<comment type="caution">
    <text evidence="5">The sequence shown here is derived from an EMBL/GenBank/DDBJ whole genome shotgun (WGS) entry which is preliminary data.</text>
</comment>
<evidence type="ECO:0000313" key="6">
    <source>
        <dbReference type="Proteomes" id="UP001152300"/>
    </source>
</evidence>
<organism evidence="5 6">
    <name type="scientific">Sclerotinia nivalis</name>
    <dbReference type="NCBI Taxonomy" id="352851"/>
    <lineage>
        <taxon>Eukaryota</taxon>
        <taxon>Fungi</taxon>
        <taxon>Dikarya</taxon>
        <taxon>Ascomycota</taxon>
        <taxon>Pezizomycotina</taxon>
        <taxon>Leotiomycetes</taxon>
        <taxon>Helotiales</taxon>
        <taxon>Sclerotiniaceae</taxon>
        <taxon>Sclerotinia</taxon>
    </lineage>
</organism>
<evidence type="ECO:0000256" key="3">
    <source>
        <dbReference type="ARBA" id="ARBA00022679"/>
    </source>
</evidence>
<comment type="similarity">
    <text evidence="1">Belongs to the methyltransferase superfamily.</text>
</comment>